<evidence type="ECO:0000256" key="1">
    <source>
        <dbReference type="SAM" id="MobiDB-lite"/>
    </source>
</evidence>
<reference evidence="2 3" key="1">
    <citation type="submission" date="2023-11" db="EMBL/GenBank/DDBJ databases">
        <title>Halocaridina rubra genome assembly.</title>
        <authorList>
            <person name="Smith C."/>
        </authorList>
    </citation>
    <scope>NUCLEOTIDE SEQUENCE [LARGE SCALE GENOMIC DNA]</scope>
    <source>
        <strain evidence="2">EP-1</strain>
        <tissue evidence="2">Whole</tissue>
    </source>
</reference>
<keyword evidence="3" id="KW-1185">Reference proteome</keyword>
<feature type="compositionally biased region" description="Low complexity" evidence="1">
    <location>
        <begin position="149"/>
        <end position="179"/>
    </location>
</feature>
<accession>A0AAN8X1E9</accession>
<gene>
    <name evidence="2" type="ORF">SK128_005421</name>
</gene>
<evidence type="ECO:0000313" key="3">
    <source>
        <dbReference type="Proteomes" id="UP001381693"/>
    </source>
</evidence>
<feature type="compositionally biased region" description="Low complexity" evidence="1">
    <location>
        <begin position="120"/>
        <end position="135"/>
    </location>
</feature>
<sequence>MEKLPVADYSLIRSEDENTSTKLETNSHTHPCFEESQQQNTEQKVKKHCISFPINAKVHCVRSSKADDSGSTRKRYSIWEDEGSEAGDEKEGKNDKEQNSLKTSSTNKGKSNECSKSNRTSKFTNESRSSSSTNKDNSHDCSKTDSSKCSKSNRTSKFTNESRSSSSTNKDNSRNCSKTDSSKCSKSDRTCKFTNERRSSSSTNKDNSHNSSKTDRTSKFASEKKCEDKTRQGKNDKTDEQQKRHSLGKKDKMSISRDKERSRRNGRGDSKSSLTKSGTCEKKSVSDKKTHVTVKDMNKNKTQLVEDKGKKQTKSHHKKGKSSYISQLSKKGLKKFDCRSSWKSFKKIFFVCDARYCVEESVLKEYCNIPIQVLTKPNLKIDDIPNLLMSKIDAPNSCPNSLFICSVGTSDLIELQNIPSCQDLDHEPAKYICLKKVDGKGLAKEVILKSRKIKTELQKLLGPTTEVYFTSILPLSFQIYRDREIKKHNLVTEHELDLKIFKNDISKWEERLYEAMHSFNTYHAKNYPLHLSLQLATHAQCLGRELTNFYKVCTVDGLNLTRDICKDISVGIGKTLYKFCTWRGRYEKVIIVGDSRLEHIRKAWPGDMKYNCKFVTHPQLKLKDFKCKDELIIKELSSAKNSLIVIGVGMNDFSQLSSHSSCMCKARLKILIPRNHRHQRSIKFILAEARSYMKRAVSTLNKVTVNCDTVFMPFYGIDLIAHEDYRLRNHTSCDAYRRLLGYNAVSKNLLAMDILNEACYKYSKLNFLPIWDLFPLYPKAFVNNKYKKISSSILYDGIHPSPDIALKQAKMVYWKVNEALSIENVSDTKQKVPRSTFPISEITIIKECDLLRHHPESSVCYPEWSNEPTGDQHLYSFKEEDIQK</sequence>
<dbReference type="SUPFAM" id="SSF52266">
    <property type="entry name" value="SGNH hydrolase"/>
    <property type="match status" value="1"/>
</dbReference>
<dbReference type="Gene3D" id="3.40.50.1110">
    <property type="entry name" value="SGNH hydrolase"/>
    <property type="match status" value="1"/>
</dbReference>
<organism evidence="2 3">
    <name type="scientific">Halocaridina rubra</name>
    <name type="common">Hawaiian red shrimp</name>
    <dbReference type="NCBI Taxonomy" id="373956"/>
    <lineage>
        <taxon>Eukaryota</taxon>
        <taxon>Metazoa</taxon>
        <taxon>Ecdysozoa</taxon>
        <taxon>Arthropoda</taxon>
        <taxon>Crustacea</taxon>
        <taxon>Multicrustacea</taxon>
        <taxon>Malacostraca</taxon>
        <taxon>Eumalacostraca</taxon>
        <taxon>Eucarida</taxon>
        <taxon>Decapoda</taxon>
        <taxon>Pleocyemata</taxon>
        <taxon>Caridea</taxon>
        <taxon>Atyoidea</taxon>
        <taxon>Atyidae</taxon>
        <taxon>Halocaridina</taxon>
    </lineage>
</organism>
<feature type="region of interest" description="Disordered" evidence="1">
    <location>
        <begin position="61"/>
        <end position="325"/>
    </location>
</feature>
<feature type="compositionally biased region" description="Basic residues" evidence="1">
    <location>
        <begin position="311"/>
        <end position="321"/>
    </location>
</feature>
<dbReference type="AlphaFoldDB" id="A0AAN8X1E9"/>
<proteinExistence type="predicted"/>
<name>A0AAN8X1E9_HALRR</name>
<feature type="compositionally biased region" description="Polar residues" evidence="1">
    <location>
        <begin position="100"/>
        <end position="118"/>
    </location>
</feature>
<feature type="compositionally biased region" description="Basic and acidic residues" evidence="1">
    <location>
        <begin position="206"/>
        <end position="270"/>
    </location>
</feature>
<feature type="compositionally biased region" description="Basic and acidic residues" evidence="1">
    <location>
        <begin position="180"/>
        <end position="199"/>
    </location>
</feature>
<dbReference type="EMBL" id="JAXCGZ010009776">
    <property type="protein sequence ID" value="KAK7076216.1"/>
    <property type="molecule type" value="Genomic_DNA"/>
</dbReference>
<comment type="caution">
    <text evidence="2">The sequence shown here is derived from an EMBL/GenBank/DDBJ whole genome shotgun (WGS) entry which is preliminary data.</text>
</comment>
<dbReference type="Proteomes" id="UP001381693">
    <property type="component" value="Unassembled WGS sequence"/>
</dbReference>
<protein>
    <submittedName>
        <fullName evidence="2">Uncharacterized protein</fullName>
    </submittedName>
</protein>
<dbReference type="InterPro" id="IPR036514">
    <property type="entry name" value="SGNH_hydro_sf"/>
</dbReference>
<feature type="compositionally biased region" description="Basic and acidic residues" evidence="1">
    <location>
        <begin position="279"/>
        <end position="310"/>
    </location>
</feature>
<feature type="compositionally biased region" description="Basic and acidic residues" evidence="1">
    <location>
        <begin position="87"/>
        <end position="99"/>
    </location>
</feature>
<evidence type="ECO:0000313" key="2">
    <source>
        <dbReference type="EMBL" id="KAK7076216.1"/>
    </source>
</evidence>
<feature type="region of interest" description="Disordered" evidence="1">
    <location>
        <begin position="1"/>
        <end position="44"/>
    </location>
</feature>
<feature type="compositionally biased region" description="Basic and acidic residues" evidence="1">
    <location>
        <begin position="136"/>
        <end position="148"/>
    </location>
</feature>